<dbReference type="PROSITE" id="PS50096">
    <property type="entry name" value="IQ"/>
    <property type="match status" value="1"/>
</dbReference>
<comment type="caution">
    <text evidence="2">The sequence shown here is derived from an EMBL/GenBank/DDBJ whole genome shotgun (WGS) entry which is preliminary data.</text>
</comment>
<dbReference type="Proteomes" id="UP000626109">
    <property type="component" value="Unassembled WGS sequence"/>
</dbReference>
<organism evidence="2 3">
    <name type="scientific">Polarella glacialis</name>
    <name type="common">Dinoflagellate</name>
    <dbReference type="NCBI Taxonomy" id="89957"/>
    <lineage>
        <taxon>Eukaryota</taxon>
        <taxon>Sar</taxon>
        <taxon>Alveolata</taxon>
        <taxon>Dinophyceae</taxon>
        <taxon>Suessiales</taxon>
        <taxon>Suessiaceae</taxon>
        <taxon>Polarella</taxon>
    </lineage>
</organism>
<feature type="compositionally biased region" description="Basic and acidic residues" evidence="1">
    <location>
        <begin position="54"/>
        <end position="75"/>
    </location>
</feature>
<dbReference type="EMBL" id="CAJNNW010028548">
    <property type="protein sequence ID" value="CAE8696654.1"/>
    <property type="molecule type" value="Genomic_DNA"/>
</dbReference>
<feature type="non-terminal residue" evidence="2">
    <location>
        <position position="100"/>
    </location>
</feature>
<evidence type="ECO:0000313" key="2">
    <source>
        <dbReference type="EMBL" id="CAE8696654.1"/>
    </source>
</evidence>
<gene>
    <name evidence="2" type="ORF">PGLA2088_LOCUS29923</name>
</gene>
<proteinExistence type="predicted"/>
<evidence type="ECO:0000313" key="3">
    <source>
        <dbReference type="Proteomes" id="UP000626109"/>
    </source>
</evidence>
<accession>A0A813K4D2</accession>
<evidence type="ECO:0000256" key="1">
    <source>
        <dbReference type="SAM" id="MobiDB-lite"/>
    </source>
</evidence>
<dbReference type="AlphaFoldDB" id="A0A813K4D2"/>
<reference evidence="2" key="1">
    <citation type="submission" date="2021-02" db="EMBL/GenBank/DDBJ databases">
        <authorList>
            <person name="Dougan E. K."/>
            <person name="Rhodes N."/>
            <person name="Thang M."/>
            <person name="Chan C."/>
        </authorList>
    </citation>
    <scope>NUCLEOTIDE SEQUENCE</scope>
</reference>
<feature type="region of interest" description="Disordered" evidence="1">
    <location>
        <begin position="40"/>
        <end position="79"/>
    </location>
</feature>
<name>A0A813K4D2_POLGL</name>
<protein>
    <submittedName>
        <fullName evidence="2">Uncharacterized protein</fullName>
    </submittedName>
</protein>
<feature type="compositionally biased region" description="Polar residues" evidence="1">
    <location>
        <begin position="41"/>
        <end position="52"/>
    </location>
</feature>
<sequence>KQPCLPLCSLSNRPSGASVVSVCVFELHCAMPCFGKAAESSGASAVDSSPVKQQRVESSKEEEEERLREMGERKSTKAAVDLQAAARGRVARASVVELQL</sequence>